<dbReference type="AlphaFoldDB" id="A0A0F6TDB2"/>
<sequence>MTIKRPATVRRKFVLHQKGAVKVLEADIVVADTTEVVFHLTNIKEGRLDRRIPIQTNRH</sequence>
<dbReference type="EMBL" id="CP011312">
    <property type="protein sequence ID" value="AKE41096.1"/>
    <property type="molecule type" value="Genomic_DNA"/>
</dbReference>
<evidence type="ECO:0000313" key="4">
    <source>
        <dbReference type="Proteomes" id="UP000271380"/>
    </source>
</evidence>
<evidence type="ECO:0000313" key="1">
    <source>
        <dbReference type="EMBL" id="AKE41096.1"/>
    </source>
</evidence>
<name>A0A0F6TDB2_9CORY</name>
<reference evidence="2 4" key="2">
    <citation type="submission" date="2018-12" db="EMBL/GenBank/DDBJ databases">
        <authorList>
            <consortium name="Pathogen Informatics"/>
        </authorList>
    </citation>
    <scope>NUCLEOTIDE SEQUENCE [LARGE SCALE GENOMIC DNA]</scope>
    <source>
        <strain evidence="2 4">NCTC949</strain>
    </source>
</reference>
<dbReference type="EMBL" id="LR134377">
    <property type="protein sequence ID" value="VEH07000.1"/>
    <property type="molecule type" value="Genomic_DNA"/>
</dbReference>
<gene>
    <name evidence="2" type="ORF">NCTC949_01475</name>
    <name evidence="1" type="ORF">UL82_04550</name>
</gene>
<dbReference type="Proteomes" id="UP000271380">
    <property type="component" value="Chromosome"/>
</dbReference>
<dbReference type="RefSeq" id="WP_126316872.1">
    <property type="nucleotide sequence ID" value="NZ_CP011312.1"/>
</dbReference>
<evidence type="ECO:0000313" key="2">
    <source>
        <dbReference type="EMBL" id="VEH07000.1"/>
    </source>
</evidence>
<dbReference type="HOGENOM" id="CLU_2952599_0_0_11"/>
<proteinExistence type="predicted"/>
<keyword evidence="3" id="KW-1185">Reference proteome</keyword>
<reference evidence="1 3" key="1">
    <citation type="journal article" date="2015" name="Genome Announc.">
        <title>Complete Genome Sequence of Corynebacterium kutscheri DSM 20755, a Corynebacterial Type Strain with Remarkably Low G+C Content of Chromosomal DNA.</title>
        <authorList>
            <person name="Ruckert C."/>
            <person name="Albersmeier A."/>
            <person name="Winkler A."/>
            <person name="Tauch A."/>
        </authorList>
    </citation>
    <scope>NUCLEOTIDE SEQUENCE [LARGE SCALE GENOMIC DNA]</scope>
    <source>
        <strain evidence="1 3">DSM 20755</strain>
    </source>
</reference>
<dbReference type="STRING" id="35755.UL82_04550"/>
<dbReference type="KEGG" id="cku:UL82_04550"/>
<protein>
    <submittedName>
        <fullName evidence="1">Uncharacterized protein</fullName>
    </submittedName>
</protein>
<accession>A0A0F6TDB2</accession>
<organism evidence="1 3">
    <name type="scientific">Corynebacterium kutscheri</name>
    <dbReference type="NCBI Taxonomy" id="35755"/>
    <lineage>
        <taxon>Bacteria</taxon>
        <taxon>Bacillati</taxon>
        <taxon>Actinomycetota</taxon>
        <taxon>Actinomycetes</taxon>
        <taxon>Mycobacteriales</taxon>
        <taxon>Corynebacteriaceae</taxon>
        <taxon>Corynebacterium</taxon>
    </lineage>
</organism>
<evidence type="ECO:0000313" key="3">
    <source>
        <dbReference type="Proteomes" id="UP000033457"/>
    </source>
</evidence>
<dbReference type="Proteomes" id="UP000033457">
    <property type="component" value="Chromosome"/>
</dbReference>